<gene>
    <name evidence="1" type="ORF">SAMN05443551_1719</name>
</gene>
<evidence type="ECO:0000313" key="1">
    <source>
        <dbReference type="EMBL" id="SHH24339.1"/>
    </source>
</evidence>
<accession>A0A1M5RE87</accession>
<sequence>MVHYAVLTGDIIGSSALSAFDLDSTMRAIKQQCRDIAEWTGDPKSTYFARRGGDSWQIALRAPQFALRAAIAVQARVMALPFHPTTRIAIAVGTGNIPDTGDINAAHGAVFTDSGRLLSTLDSGTRMGDARGGARHAAAILADHVAQGWTPTQARAIAAALAPNAPTQSVIAKDLGVSRQSVNQTLKAAGYSALTAALAAIEEHPSETDK</sequence>
<name>A0A1M5RE87_9RHOB</name>
<evidence type="ECO:0008006" key="3">
    <source>
        <dbReference type="Google" id="ProtNLM"/>
    </source>
</evidence>
<organism evidence="1 2">
    <name type="scientific">Marivita hallyeonensis</name>
    <dbReference type="NCBI Taxonomy" id="996342"/>
    <lineage>
        <taxon>Bacteria</taxon>
        <taxon>Pseudomonadati</taxon>
        <taxon>Pseudomonadota</taxon>
        <taxon>Alphaproteobacteria</taxon>
        <taxon>Rhodobacterales</taxon>
        <taxon>Roseobacteraceae</taxon>
        <taxon>Marivita</taxon>
    </lineage>
</organism>
<dbReference type="STRING" id="996342.SAMN05443551_1719"/>
<protein>
    <recommendedName>
        <fullName evidence="3">SatD family (SatD)</fullName>
    </recommendedName>
</protein>
<keyword evidence="2" id="KW-1185">Reference proteome</keyword>
<dbReference type="AlphaFoldDB" id="A0A1M5RE87"/>
<evidence type="ECO:0000313" key="2">
    <source>
        <dbReference type="Proteomes" id="UP000184221"/>
    </source>
</evidence>
<dbReference type="EMBL" id="FQXC01000002">
    <property type="protein sequence ID" value="SHH24339.1"/>
    <property type="molecule type" value="Genomic_DNA"/>
</dbReference>
<dbReference type="InterPro" id="IPR029787">
    <property type="entry name" value="Nucleotide_cyclase"/>
</dbReference>
<dbReference type="SUPFAM" id="SSF55073">
    <property type="entry name" value="Nucleotide cyclase"/>
    <property type="match status" value="1"/>
</dbReference>
<proteinExistence type="predicted"/>
<dbReference type="OrthoDB" id="7210707at2"/>
<dbReference type="RefSeq" id="WP_072777071.1">
    <property type="nucleotide sequence ID" value="NZ_FQXC01000002.1"/>
</dbReference>
<dbReference type="Proteomes" id="UP000184221">
    <property type="component" value="Unassembled WGS sequence"/>
</dbReference>
<reference evidence="1 2" key="1">
    <citation type="submission" date="2016-11" db="EMBL/GenBank/DDBJ databases">
        <authorList>
            <person name="Jaros S."/>
            <person name="Januszkiewicz K."/>
            <person name="Wedrychowicz H."/>
        </authorList>
    </citation>
    <scope>NUCLEOTIDE SEQUENCE [LARGE SCALE GENOMIC DNA]</scope>
    <source>
        <strain evidence="1 2">DSM 29431</strain>
    </source>
</reference>